<protein>
    <submittedName>
        <fullName evidence="4">WxL domain-containing protein</fullName>
    </submittedName>
</protein>
<sequence>MKKATWLISTVAAALLASGAPLTIKAAGPGEAKDNLNTSTDAAFVLKDDADTAEANSVALFSIKPGNLSLKAVPNFNFGNAAVKQLIDGPLALGLANGNVEPGKEGYDGNDANTLEVLDYRGTNAGWTLTAKLGAFAGPTTLTASSLALSGSASGSNYSGSLGTGNIAQAAATVLAPEKGQGSGATTGTVATAKLELPKTANASAGDYRASIVWTLAASPSGTTPMETDNTKSDTAASAID</sequence>
<dbReference type="Pfam" id="PF13731">
    <property type="entry name" value="WxL"/>
    <property type="match status" value="1"/>
</dbReference>
<evidence type="ECO:0000259" key="3">
    <source>
        <dbReference type="Pfam" id="PF13731"/>
    </source>
</evidence>
<organism evidence="4 5">
    <name type="scientific">Lacticaseibacillus hegangensis</name>
    <dbReference type="NCBI Taxonomy" id="2486010"/>
    <lineage>
        <taxon>Bacteria</taxon>
        <taxon>Bacillati</taxon>
        <taxon>Bacillota</taxon>
        <taxon>Bacilli</taxon>
        <taxon>Lactobacillales</taxon>
        <taxon>Lactobacillaceae</taxon>
        <taxon>Lacticaseibacillus</taxon>
    </lineage>
</organism>
<keyword evidence="2" id="KW-0732">Signal</keyword>
<dbReference type="EMBL" id="JBHTOK010000066">
    <property type="protein sequence ID" value="MFD1441337.1"/>
    <property type="molecule type" value="Genomic_DNA"/>
</dbReference>
<dbReference type="InterPro" id="IPR027994">
    <property type="entry name" value="WxL_dom"/>
</dbReference>
<evidence type="ECO:0000256" key="2">
    <source>
        <dbReference type="SAM" id="SignalP"/>
    </source>
</evidence>
<evidence type="ECO:0000313" key="5">
    <source>
        <dbReference type="Proteomes" id="UP001597212"/>
    </source>
</evidence>
<accession>A0ABW4CVC5</accession>
<evidence type="ECO:0000313" key="4">
    <source>
        <dbReference type="EMBL" id="MFD1441337.1"/>
    </source>
</evidence>
<dbReference type="RefSeq" id="WP_125757114.1">
    <property type="nucleotide sequence ID" value="NZ_JBHTOK010000066.1"/>
</dbReference>
<feature type="region of interest" description="Disordered" evidence="1">
    <location>
        <begin position="219"/>
        <end position="241"/>
    </location>
</feature>
<name>A0ABW4CVC5_9LACO</name>
<gene>
    <name evidence="4" type="ORF">ACFQ5K_08125</name>
</gene>
<evidence type="ECO:0000256" key="1">
    <source>
        <dbReference type="SAM" id="MobiDB-lite"/>
    </source>
</evidence>
<proteinExistence type="predicted"/>
<feature type="chain" id="PRO_5045497609" evidence="2">
    <location>
        <begin position="27"/>
        <end position="241"/>
    </location>
</feature>
<feature type="domain" description="WxL" evidence="3">
    <location>
        <begin position="65"/>
        <end position="220"/>
    </location>
</feature>
<dbReference type="Proteomes" id="UP001597212">
    <property type="component" value="Unassembled WGS sequence"/>
</dbReference>
<comment type="caution">
    <text evidence="4">The sequence shown here is derived from an EMBL/GenBank/DDBJ whole genome shotgun (WGS) entry which is preliminary data.</text>
</comment>
<feature type="signal peptide" evidence="2">
    <location>
        <begin position="1"/>
        <end position="26"/>
    </location>
</feature>
<keyword evidence="5" id="KW-1185">Reference proteome</keyword>
<reference evidence="5" key="1">
    <citation type="journal article" date="2019" name="Int. J. Syst. Evol. Microbiol.">
        <title>The Global Catalogue of Microorganisms (GCM) 10K type strain sequencing project: providing services to taxonomists for standard genome sequencing and annotation.</title>
        <authorList>
            <consortium name="The Broad Institute Genomics Platform"/>
            <consortium name="The Broad Institute Genome Sequencing Center for Infectious Disease"/>
            <person name="Wu L."/>
            <person name="Ma J."/>
        </authorList>
    </citation>
    <scope>NUCLEOTIDE SEQUENCE [LARGE SCALE GENOMIC DNA]</scope>
    <source>
        <strain evidence="5">CCM 8912</strain>
    </source>
</reference>